<sequence>MHFFAELIHKKEQEQFRRDEARRARREVGLVQRDTLERAASTDEGSPGWPTNATSTTASQRRSIAAAKTGSLCRQQQQHPTQPCSDGRPRRAAPCRPPSRPTDRAAARRTHIVRSSQCDPGTPSHSSNSSQPHAT</sequence>
<feature type="region of interest" description="Disordered" evidence="1">
    <location>
        <begin position="14"/>
        <end position="135"/>
    </location>
</feature>
<evidence type="ECO:0000313" key="3">
    <source>
        <dbReference type="Proteomes" id="UP000271098"/>
    </source>
</evidence>
<evidence type="ECO:0000313" key="2">
    <source>
        <dbReference type="EMBL" id="VDN29113.1"/>
    </source>
</evidence>
<name>A0A183E7Y2_9BILA</name>
<keyword evidence="3" id="KW-1185">Reference proteome</keyword>
<reference evidence="4" key="1">
    <citation type="submission" date="2016-06" db="UniProtKB">
        <authorList>
            <consortium name="WormBaseParasite"/>
        </authorList>
    </citation>
    <scope>IDENTIFICATION</scope>
</reference>
<feature type="compositionally biased region" description="Polar residues" evidence="1">
    <location>
        <begin position="49"/>
        <end position="62"/>
    </location>
</feature>
<feature type="compositionally biased region" description="Polar residues" evidence="1">
    <location>
        <begin position="113"/>
        <end position="135"/>
    </location>
</feature>
<dbReference type="WBParaSite" id="GPUH_0001709501-mRNA-1">
    <property type="protein sequence ID" value="GPUH_0001709501-mRNA-1"/>
    <property type="gene ID" value="GPUH_0001709501"/>
</dbReference>
<proteinExistence type="predicted"/>
<dbReference type="AlphaFoldDB" id="A0A183E7Y2"/>
<dbReference type="EMBL" id="UYRT01084645">
    <property type="protein sequence ID" value="VDN29113.1"/>
    <property type="molecule type" value="Genomic_DNA"/>
</dbReference>
<feature type="compositionally biased region" description="Basic and acidic residues" evidence="1">
    <location>
        <begin position="14"/>
        <end position="41"/>
    </location>
</feature>
<feature type="compositionally biased region" description="Polar residues" evidence="1">
    <location>
        <begin position="72"/>
        <end position="84"/>
    </location>
</feature>
<evidence type="ECO:0000313" key="4">
    <source>
        <dbReference type="WBParaSite" id="GPUH_0001709501-mRNA-1"/>
    </source>
</evidence>
<protein>
    <submittedName>
        <fullName evidence="2 4">Uncharacterized protein</fullName>
    </submittedName>
</protein>
<dbReference type="Proteomes" id="UP000271098">
    <property type="component" value="Unassembled WGS sequence"/>
</dbReference>
<evidence type="ECO:0000256" key="1">
    <source>
        <dbReference type="SAM" id="MobiDB-lite"/>
    </source>
</evidence>
<organism evidence="4">
    <name type="scientific">Gongylonema pulchrum</name>
    <dbReference type="NCBI Taxonomy" id="637853"/>
    <lineage>
        <taxon>Eukaryota</taxon>
        <taxon>Metazoa</taxon>
        <taxon>Ecdysozoa</taxon>
        <taxon>Nematoda</taxon>
        <taxon>Chromadorea</taxon>
        <taxon>Rhabditida</taxon>
        <taxon>Spirurina</taxon>
        <taxon>Spiruromorpha</taxon>
        <taxon>Spiruroidea</taxon>
        <taxon>Gongylonematidae</taxon>
        <taxon>Gongylonema</taxon>
    </lineage>
</organism>
<reference evidence="2 3" key="2">
    <citation type="submission" date="2018-11" db="EMBL/GenBank/DDBJ databases">
        <authorList>
            <consortium name="Pathogen Informatics"/>
        </authorList>
    </citation>
    <scope>NUCLEOTIDE SEQUENCE [LARGE SCALE GENOMIC DNA]</scope>
</reference>
<gene>
    <name evidence="2" type="ORF">GPUH_LOCUS17076</name>
</gene>
<accession>A0A183E7Y2</accession>